<feature type="region of interest" description="Disordered" evidence="1">
    <location>
        <begin position="155"/>
        <end position="181"/>
    </location>
</feature>
<evidence type="ECO:0000313" key="3">
    <source>
        <dbReference type="Proteomes" id="UP000187203"/>
    </source>
</evidence>
<reference evidence="3" key="1">
    <citation type="submission" date="2013-09" db="EMBL/GenBank/DDBJ databases">
        <title>Corchorus olitorius genome sequencing.</title>
        <authorList>
            <person name="Alam M."/>
            <person name="Haque M.S."/>
            <person name="Islam M.S."/>
            <person name="Emdad E.M."/>
            <person name="Islam M.M."/>
            <person name="Ahmed B."/>
            <person name="Halim A."/>
            <person name="Hossen Q.M.M."/>
            <person name="Hossain M.Z."/>
            <person name="Ahmed R."/>
            <person name="Khan M.M."/>
            <person name="Islam R."/>
            <person name="Rashid M.M."/>
            <person name="Khan S.A."/>
            <person name="Rahman M.S."/>
            <person name="Alam M."/>
            <person name="Yahiya A.S."/>
            <person name="Khan M.S."/>
            <person name="Azam M.S."/>
            <person name="Haque T."/>
            <person name="Lashkar M.Z.H."/>
            <person name="Akhand A.I."/>
            <person name="Morshed G."/>
            <person name="Roy S."/>
            <person name="Uddin K.S."/>
            <person name="Rabeya T."/>
            <person name="Hossain A.S."/>
            <person name="Chowdhury A."/>
            <person name="Snigdha A.R."/>
            <person name="Mortoza M.S."/>
            <person name="Matin S.A."/>
            <person name="Hoque S.M.E."/>
            <person name="Islam M.K."/>
            <person name="Roy D.K."/>
            <person name="Haider R."/>
            <person name="Moosa M.M."/>
            <person name="Elias S.M."/>
            <person name="Hasan A.M."/>
            <person name="Jahan S."/>
            <person name="Shafiuddin M."/>
            <person name="Mahmood N."/>
            <person name="Shommy N.S."/>
        </authorList>
    </citation>
    <scope>NUCLEOTIDE SEQUENCE [LARGE SCALE GENOMIC DNA]</scope>
    <source>
        <strain evidence="3">cv. O-4</strain>
    </source>
</reference>
<proteinExistence type="predicted"/>
<dbReference type="EMBL" id="AWUE01020729">
    <property type="protein sequence ID" value="OMO66662.1"/>
    <property type="molecule type" value="Genomic_DNA"/>
</dbReference>
<keyword evidence="3" id="KW-1185">Reference proteome</keyword>
<sequence>MRMCGHSHKYKCCAAFERLEKGADTWEPLVAPECFSHDDANFSGSYIFDDGKKILIVVNRSYSNETVHVYNSESNCWSRGREMCSPDYYSPVTDLGLLQGNNTSCVINGIAWSVTKALLDPIGLGNVLTVLQDAIWVKGEVPFRKFPRDLRLISQKHQVPAPPNRPSSNADTSSGSSTCAPRPMLIRMVSSLCQSAG</sequence>
<comment type="caution">
    <text evidence="2">The sequence shown here is derived from an EMBL/GenBank/DDBJ whole genome shotgun (WGS) entry which is preliminary data.</text>
</comment>
<protein>
    <submittedName>
        <fullName evidence="2">Uncharacterized protein</fullName>
    </submittedName>
</protein>
<organism evidence="2 3">
    <name type="scientific">Corchorus olitorius</name>
    <dbReference type="NCBI Taxonomy" id="93759"/>
    <lineage>
        <taxon>Eukaryota</taxon>
        <taxon>Viridiplantae</taxon>
        <taxon>Streptophyta</taxon>
        <taxon>Embryophyta</taxon>
        <taxon>Tracheophyta</taxon>
        <taxon>Spermatophyta</taxon>
        <taxon>Magnoliopsida</taxon>
        <taxon>eudicotyledons</taxon>
        <taxon>Gunneridae</taxon>
        <taxon>Pentapetalae</taxon>
        <taxon>rosids</taxon>
        <taxon>malvids</taxon>
        <taxon>Malvales</taxon>
        <taxon>Malvaceae</taxon>
        <taxon>Grewioideae</taxon>
        <taxon>Apeibeae</taxon>
        <taxon>Corchorus</taxon>
    </lineage>
</organism>
<dbReference type="AlphaFoldDB" id="A0A1R3H8I7"/>
<name>A0A1R3H8I7_9ROSI</name>
<accession>A0A1R3H8I7</accession>
<evidence type="ECO:0000256" key="1">
    <source>
        <dbReference type="SAM" id="MobiDB-lite"/>
    </source>
</evidence>
<feature type="compositionally biased region" description="Low complexity" evidence="1">
    <location>
        <begin position="167"/>
        <end position="177"/>
    </location>
</feature>
<evidence type="ECO:0000313" key="2">
    <source>
        <dbReference type="EMBL" id="OMO66662.1"/>
    </source>
</evidence>
<gene>
    <name evidence="2" type="ORF">COLO4_30429</name>
</gene>
<dbReference type="Proteomes" id="UP000187203">
    <property type="component" value="Unassembled WGS sequence"/>
</dbReference>